<evidence type="ECO:0000256" key="3">
    <source>
        <dbReference type="RuleBase" id="RU000363"/>
    </source>
</evidence>
<evidence type="ECO:0000313" key="4">
    <source>
        <dbReference type="EMBL" id="RKP29156.1"/>
    </source>
</evidence>
<evidence type="ECO:0000256" key="2">
    <source>
        <dbReference type="ARBA" id="ARBA00023002"/>
    </source>
</evidence>
<dbReference type="PANTHER" id="PTHR24322">
    <property type="entry name" value="PKSB"/>
    <property type="match status" value="1"/>
</dbReference>
<name>A0A4P9Z8X7_9ASCO</name>
<dbReference type="PRINTS" id="PR00081">
    <property type="entry name" value="GDHRDH"/>
</dbReference>
<dbReference type="SUPFAM" id="SSF51735">
    <property type="entry name" value="NAD(P)-binding Rossmann-fold domains"/>
    <property type="match status" value="1"/>
</dbReference>
<proteinExistence type="inferred from homology"/>
<dbReference type="Gene3D" id="3.40.50.720">
    <property type="entry name" value="NAD(P)-binding Rossmann-like Domain"/>
    <property type="match status" value="1"/>
</dbReference>
<accession>A0A4P9Z8X7</accession>
<dbReference type="InterPro" id="IPR036291">
    <property type="entry name" value="NAD(P)-bd_dom_sf"/>
</dbReference>
<dbReference type="GO" id="GO:0016616">
    <property type="term" value="F:oxidoreductase activity, acting on the CH-OH group of donors, NAD or NADP as acceptor"/>
    <property type="evidence" value="ECO:0007669"/>
    <property type="project" value="TreeGrafter"/>
</dbReference>
<dbReference type="InterPro" id="IPR002347">
    <property type="entry name" value="SDR_fam"/>
</dbReference>
<dbReference type="OrthoDB" id="5840532at2759"/>
<dbReference type="Pfam" id="PF00106">
    <property type="entry name" value="adh_short"/>
    <property type="match status" value="1"/>
</dbReference>
<dbReference type="EMBL" id="ML004505">
    <property type="protein sequence ID" value="RKP29156.1"/>
    <property type="molecule type" value="Genomic_DNA"/>
</dbReference>
<keyword evidence="2" id="KW-0560">Oxidoreductase</keyword>
<dbReference type="AlphaFoldDB" id="A0A4P9Z8X7"/>
<dbReference type="PRINTS" id="PR00080">
    <property type="entry name" value="SDRFAMILY"/>
</dbReference>
<evidence type="ECO:0000313" key="5">
    <source>
        <dbReference type="Proteomes" id="UP000268321"/>
    </source>
</evidence>
<organism evidence="4 5">
    <name type="scientific">Metschnikowia bicuspidata</name>
    <dbReference type="NCBI Taxonomy" id="27322"/>
    <lineage>
        <taxon>Eukaryota</taxon>
        <taxon>Fungi</taxon>
        <taxon>Dikarya</taxon>
        <taxon>Ascomycota</taxon>
        <taxon>Saccharomycotina</taxon>
        <taxon>Pichiomycetes</taxon>
        <taxon>Metschnikowiaceae</taxon>
        <taxon>Metschnikowia</taxon>
    </lineage>
</organism>
<reference evidence="5" key="1">
    <citation type="journal article" date="2018" name="Nat. Microbiol.">
        <title>Leveraging single-cell genomics to expand the fungal tree of life.</title>
        <authorList>
            <person name="Ahrendt S.R."/>
            <person name="Quandt C.A."/>
            <person name="Ciobanu D."/>
            <person name="Clum A."/>
            <person name="Salamov A."/>
            <person name="Andreopoulos B."/>
            <person name="Cheng J.F."/>
            <person name="Woyke T."/>
            <person name="Pelin A."/>
            <person name="Henrissat B."/>
            <person name="Reynolds N.K."/>
            <person name="Benny G.L."/>
            <person name="Smith M.E."/>
            <person name="James T.Y."/>
            <person name="Grigoriev I.V."/>
        </authorList>
    </citation>
    <scope>NUCLEOTIDE SEQUENCE [LARGE SCALE GENOMIC DNA]</scope>
    <source>
        <strain evidence="5">Baker2002</strain>
    </source>
</reference>
<gene>
    <name evidence="4" type="ORF">METBISCDRAFT_24475</name>
</gene>
<dbReference type="PANTHER" id="PTHR24322:SF736">
    <property type="entry name" value="RETINOL DEHYDROGENASE 10"/>
    <property type="match status" value="1"/>
</dbReference>
<protein>
    <submittedName>
        <fullName evidence="4">NAD(P)-binding protein</fullName>
    </submittedName>
</protein>
<evidence type="ECO:0000256" key="1">
    <source>
        <dbReference type="ARBA" id="ARBA00006484"/>
    </source>
</evidence>
<sequence length="303" mass="33188">MPLSYPLSIDAIVKTVYARSYALLPVLLIVRRGLVPPSLFPLLSSADSALVTGGLRGLGLALVQLLLDSTNIGQVYVLDVLEPPASLVDSVCFVPCDLSAPESLDQAIRSVYENIGDTRIAVVVNNAGVRDSGALLNMSSSAVRRVFEVNTFSVITILQQVVSRHIKRDALQPFSIVNVSSVLGAFGPKHLLVYSASKAAAIQIHEVFVEELRPFPLIRPLLVVPGQLNTKMFLEVVPTHQFFAPLVDHQQLAREIVRKVVRGEAGVMCEPLYANFLPVMKIMPMVIQRLARWASQMDDKVKE</sequence>
<keyword evidence="5" id="KW-1185">Reference proteome</keyword>
<comment type="similarity">
    <text evidence="1 3">Belongs to the short-chain dehydrogenases/reductases (SDR) family.</text>
</comment>
<dbReference type="Proteomes" id="UP000268321">
    <property type="component" value="Unassembled WGS sequence"/>
</dbReference>